<sequence length="365" mass="39851">MSRRSQISLIVLLAALALIVSRPRSITIVSNGVIAEVKNVVEQMVEPKYPPLDKDAYDAKMLALANLPPPKAAPTSTAASSTAATTTPAVIGPWPVRDAPYPDPGAVLPFKRVVAYYGNLYSTKMGVLGEYPEEQMLGMLMAEVRKWEAADPTTPVAPALHYIAVTAQGSPGEAGMYRLRMPASEIDKVLAMAAKIDALVFLDVQVGFSNVKAEVPLLEKYLKLPHVHLALDPEFSMKTGRPPGTVIGTMDAADINYVAEYLAKIVRDNRLPPKMLIVHRFTQPMLTNAGNIRPLPEVQVVIDADGFGNAPQKIRTYKDYIAAEPVQFTGFKLFYKNDPNSVGGHLMAPEEVLRLSPQPSYIQYQ</sequence>
<comment type="caution">
    <text evidence="1">The sequence shown here is derived from an EMBL/GenBank/DDBJ whole genome shotgun (WGS) entry which is preliminary data.</text>
</comment>
<dbReference type="STRING" id="1798647.A2855_03115"/>
<accession>A0A1G2CAF2</accession>
<gene>
    <name evidence="1" type="ORF">A2855_03115</name>
</gene>
<name>A0A1G2CAF2_9BACT</name>
<organism evidence="1 2">
    <name type="scientific">Candidatus Liptonbacteria bacterium RIFCSPHIGHO2_01_FULL_57_28</name>
    <dbReference type="NCBI Taxonomy" id="1798647"/>
    <lineage>
        <taxon>Bacteria</taxon>
        <taxon>Candidatus Liptoniibacteriota</taxon>
    </lineage>
</organism>
<dbReference type="AlphaFoldDB" id="A0A1G2CAF2"/>
<dbReference type="Proteomes" id="UP000179059">
    <property type="component" value="Unassembled WGS sequence"/>
</dbReference>
<evidence type="ECO:0008006" key="3">
    <source>
        <dbReference type="Google" id="ProtNLM"/>
    </source>
</evidence>
<proteinExistence type="predicted"/>
<dbReference type="EMBL" id="MHKX01000014">
    <property type="protein sequence ID" value="OGY98176.1"/>
    <property type="molecule type" value="Genomic_DNA"/>
</dbReference>
<reference evidence="1 2" key="1">
    <citation type="journal article" date="2016" name="Nat. Commun.">
        <title>Thousands of microbial genomes shed light on interconnected biogeochemical processes in an aquifer system.</title>
        <authorList>
            <person name="Anantharaman K."/>
            <person name="Brown C.T."/>
            <person name="Hug L.A."/>
            <person name="Sharon I."/>
            <person name="Castelle C.J."/>
            <person name="Probst A.J."/>
            <person name="Thomas B.C."/>
            <person name="Singh A."/>
            <person name="Wilkins M.J."/>
            <person name="Karaoz U."/>
            <person name="Brodie E.L."/>
            <person name="Williams K.H."/>
            <person name="Hubbard S.S."/>
            <person name="Banfield J.F."/>
        </authorList>
    </citation>
    <scope>NUCLEOTIDE SEQUENCE [LARGE SCALE GENOMIC DNA]</scope>
</reference>
<protein>
    <recommendedName>
        <fullName evidence="3">Lipoprotein</fullName>
    </recommendedName>
</protein>
<evidence type="ECO:0000313" key="1">
    <source>
        <dbReference type="EMBL" id="OGY98176.1"/>
    </source>
</evidence>
<evidence type="ECO:0000313" key="2">
    <source>
        <dbReference type="Proteomes" id="UP000179059"/>
    </source>
</evidence>